<feature type="domain" description="SnoaL-like" evidence="1">
    <location>
        <begin position="88"/>
        <end position="174"/>
    </location>
</feature>
<dbReference type="AlphaFoldDB" id="A0A4Q2JVU8"/>
<organism evidence="2 3">
    <name type="scientific">Agromyces binzhouensis</name>
    <dbReference type="NCBI Taxonomy" id="1817495"/>
    <lineage>
        <taxon>Bacteria</taxon>
        <taxon>Bacillati</taxon>
        <taxon>Actinomycetota</taxon>
        <taxon>Actinomycetes</taxon>
        <taxon>Micrococcales</taxon>
        <taxon>Microbacteriaceae</taxon>
        <taxon>Agromyces</taxon>
    </lineage>
</organism>
<name>A0A4Q2JVU8_9MICO</name>
<dbReference type="Pfam" id="PF12680">
    <property type="entry name" value="SnoaL_2"/>
    <property type="match status" value="1"/>
</dbReference>
<sequence>MATPSSPRGWIPEVHSRACGHPPCVLPFRGGHWRVPGCGDTAVTRGARQCTGCPRTRRRQRRRTVRSVVQMLSEPDLLVALERHWDYEGKDYDISHEIYHDDAVLEFPQSGERFEGLKNFKEWRSQYPAKLRFHIRRITHRDDFVVAENLISYNGDPWMYTVNLMEFRDDKIAHERIYIMDGWPAADWRSPWRADTNADPPAPPL</sequence>
<comment type="caution">
    <text evidence="2">The sequence shown here is derived from an EMBL/GenBank/DDBJ whole genome shotgun (WGS) entry which is preliminary data.</text>
</comment>
<proteinExistence type="predicted"/>
<keyword evidence="3" id="KW-1185">Reference proteome</keyword>
<dbReference type="OrthoDB" id="3826377at2"/>
<evidence type="ECO:0000313" key="3">
    <source>
        <dbReference type="Proteomes" id="UP000292881"/>
    </source>
</evidence>
<dbReference type="EMBL" id="SDPL01000016">
    <property type="protein sequence ID" value="RXZ51524.1"/>
    <property type="molecule type" value="Genomic_DNA"/>
</dbReference>
<dbReference type="SUPFAM" id="SSF54427">
    <property type="entry name" value="NTF2-like"/>
    <property type="match status" value="1"/>
</dbReference>
<dbReference type="InterPro" id="IPR032710">
    <property type="entry name" value="NTF2-like_dom_sf"/>
</dbReference>
<accession>A0A4Q2JVU8</accession>
<dbReference type="Proteomes" id="UP000292881">
    <property type="component" value="Unassembled WGS sequence"/>
</dbReference>
<dbReference type="Gene3D" id="3.10.450.50">
    <property type="match status" value="1"/>
</dbReference>
<protein>
    <submittedName>
        <fullName evidence="2">Nuclear transport factor 2 family protein</fullName>
    </submittedName>
</protein>
<reference evidence="2 3" key="1">
    <citation type="submission" date="2019-01" db="EMBL/GenBank/DDBJ databases">
        <authorList>
            <person name="Li J."/>
        </authorList>
    </citation>
    <scope>NUCLEOTIDE SEQUENCE [LARGE SCALE GENOMIC DNA]</scope>
    <source>
        <strain evidence="2 3">CGMCC 4.7180</strain>
    </source>
</reference>
<evidence type="ECO:0000259" key="1">
    <source>
        <dbReference type="Pfam" id="PF12680"/>
    </source>
</evidence>
<dbReference type="InterPro" id="IPR037401">
    <property type="entry name" value="SnoaL-like"/>
</dbReference>
<evidence type="ECO:0000313" key="2">
    <source>
        <dbReference type="EMBL" id="RXZ51524.1"/>
    </source>
</evidence>
<gene>
    <name evidence="2" type="ORF">ESO86_02075</name>
</gene>